<name>A0AAD6I5K1_PENCN</name>
<accession>A0AAD6I5K1</accession>
<keyword evidence="2" id="KW-1185">Reference proteome</keyword>
<dbReference type="EMBL" id="JAQJZL010000012">
    <property type="protein sequence ID" value="KAJ6034159.1"/>
    <property type="molecule type" value="Genomic_DNA"/>
</dbReference>
<protein>
    <submittedName>
        <fullName evidence="1">Uncharacterized protein</fullName>
    </submittedName>
</protein>
<dbReference type="Proteomes" id="UP001219568">
    <property type="component" value="Unassembled WGS sequence"/>
</dbReference>
<dbReference type="PANTHER" id="PTHR36091">
    <property type="entry name" value="ALTERED INHERITANCE OF MITOCHONDRIA PROTEIN 9, MITOCHONDRIAL"/>
    <property type="match status" value="1"/>
</dbReference>
<sequence length="103" mass="11449">MPEYSDLFVTLPLTIYDDALRHCERRRAFGVSELLTPGCHDITGFGNPAEGGFNRSFLVAMRNGLKLVARIPYPVKKPKFLVIASEVATMDFLRSHGIPMPIG</sequence>
<gene>
    <name evidence="1" type="ORF">N7460_009976</name>
</gene>
<evidence type="ECO:0000313" key="1">
    <source>
        <dbReference type="EMBL" id="KAJ6034159.1"/>
    </source>
</evidence>
<evidence type="ECO:0000313" key="2">
    <source>
        <dbReference type="Proteomes" id="UP001219568"/>
    </source>
</evidence>
<dbReference type="PANTHER" id="PTHR36091:SF2">
    <property type="entry name" value="AMINOGLYCOSIDE PHOSPHOTRANSFERASE DOMAIN-CONTAINING PROTEIN"/>
    <property type="match status" value="1"/>
</dbReference>
<proteinExistence type="predicted"/>
<organism evidence="1 2">
    <name type="scientific">Penicillium canescens</name>
    <dbReference type="NCBI Taxonomy" id="5083"/>
    <lineage>
        <taxon>Eukaryota</taxon>
        <taxon>Fungi</taxon>
        <taxon>Dikarya</taxon>
        <taxon>Ascomycota</taxon>
        <taxon>Pezizomycotina</taxon>
        <taxon>Eurotiomycetes</taxon>
        <taxon>Eurotiomycetidae</taxon>
        <taxon>Eurotiales</taxon>
        <taxon>Aspergillaceae</taxon>
        <taxon>Penicillium</taxon>
    </lineage>
</organism>
<reference evidence="1" key="2">
    <citation type="submission" date="2023-01" db="EMBL/GenBank/DDBJ databases">
        <authorList>
            <person name="Petersen C."/>
        </authorList>
    </citation>
    <scope>NUCLEOTIDE SEQUENCE</scope>
    <source>
        <strain evidence="1">IBT 15450</strain>
    </source>
</reference>
<dbReference type="GO" id="GO:0005739">
    <property type="term" value="C:mitochondrion"/>
    <property type="evidence" value="ECO:0007669"/>
    <property type="project" value="TreeGrafter"/>
</dbReference>
<comment type="caution">
    <text evidence="1">The sequence shown here is derived from an EMBL/GenBank/DDBJ whole genome shotgun (WGS) entry which is preliminary data.</text>
</comment>
<reference evidence="1" key="1">
    <citation type="journal article" date="2023" name="IMA Fungus">
        <title>Comparative genomic study of the Penicillium genus elucidates a diverse pangenome and 15 lateral gene transfer events.</title>
        <authorList>
            <person name="Petersen C."/>
            <person name="Sorensen T."/>
            <person name="Nielsen M.R."/>
            <person name="Sondergaard T.E."/>
            <person name="Sorensen J.L."/>
            <person name="Fitzpatrick D.A."/>
            <person name="Frisvad J.C."/>
            <person name="Nielsen K.L."/>
        </authorList>
    </citation>
    <scope>NUCLEOTIDE SEQUENCE</scope>
    <source>
        <strain evidence="1">IBT 15450</strain>
    </source>
</reference>
<dbReference type="InterPro" id="IPR051035">
    <property type="entry name" value="Mito_inheritance_9"/>
</dbReference>
<dbReference type="AlphaFoldDB" id="A0AAD6I5K1"/>